<name>X1NAR8_9ZZZZ</name>
<proteinExistence type="predicted"/>
<organism evidence="1">
    <name type="scientific">marine sediment metagenome</name>
    <dbReference type="NCBI Taxonomy" id="412755"/>
    <lineage>
        <taxon>unclassified sequences</taxon>
        <taxon>metagenomes</taxon>
        <taxon>ecological metagenomes</taxon>
    </lineage>
</organism>
<feature type="non-terminal residue" evidence="1">
    <location>
        <position position="1"/>
    </location>
</feature>
<evidence type="ECO:0008006" key="2">
    <source>
        <dbReference type="Google" id="ProtNLM"/>
    </source>
</evidence>
<accession>X1NAR8</accession>
<evidence type="ECO:0000313" key="1">
    <source>
        <dbReference type="EMBL" id="GAI27286.1"/>
    </source>
</evidence>
<reference evidence="1" key="1">
    <citation type="journal article" date="2014" name="Front. Microbiol.">
        <title>High frequency of phylogenetically diverse reductive dehalogenase-homologous genes in deep subseafloor sedimentary metagenomes.</title>
        <authorList>
            <person name="Kawai M."/>
            <person name="Futagami T."/>
            <person name="Toyoda A."/>
            <person name="Takaki Y."/>
            <person name="Nishi S."/>
            <person name="Hori S."/>
            <person name="Arai W."/>
            <person name="Tsubouchi T."/>
            <person name="Morono Y."/>
            <person name="Uchiyama I."/>
            <person name="Ito T."/>
            <person name="Fujiyama A."/>
            <person name="Inagaki F."/>
            <person name="Takami H."/>
        </authorList>
    </citation>
    <scope>NUCLEOTIDE SEQUENCE</scope>
    <source>
        <strain evidence="1">Expedition CK06-06</strain>
    </source>
</reference>
<comment type="caution">
    <text evidence="1">The sequence shown here is derived from an EMBL/GenBank/DDBJ whole genome shotgun (WGS) entry which is preliminary data.</text>
</comment>
<dbReference type="AlphaFoldDB" id="X1NAR8"/>
<gene>
    <name evidence="1" type="ORF">S06H3_24734</name>
</gene>
<sequence>AEINGEIHDLSETGVKFSGLERCHPTALNFSLHVPCGTLSGDYHGTITITGVPS</sequence>
<protein>
    <recommendedName>
        <fullName evidence="2">PilZ domain-containing protein</fullName>
    </recommendedName>
</protein>
<dbReference type="EMBL" id="BARV01013894">
    <property type="protein sequence ID" value="GAI27286.1"/>
    <property type="molecule type" value="Genomic_DNA"/>
</dbReference>